<evidence type="ECO:0000313" key="2">
    <source>
        <dbReference type="EMBL" id="CAA9534046.1"/>
    </source>
</evidence>
<dbReference type="EMBL" id="CADCVS010000530">
    <property type="protein sequence ID" value="CAA9534046.1"/>
    <property type="molecule type" value="Genomic_DNA"/>
</dbReference>
<reference evidence="2" key="1">
    <citation type="submission" date="2020-02" db="EMBL/GenBank/DDBJ databases">
        <authorList>
            <person name="Meier V. D."/>
        </authorList>
    </citation>
    <scope>NUCLEOTIDE SEQUENCE</scope>
    <source>
        <strain evidence="2">AVDCRST_MAG30</strain>
    </source>
</reference>
<protein>
    <submittedName>
        <fullName evidence="2">Transcriptional regulator, AcrR family</fullName>
    </submittedName>
</protein>
<sequence length="219" mass="24410">DERGGRPHRAAGAQEAADPRGDHRRGAAALHRARVRAHHRGRHRGSRRHRAAHLLRLLPRQGGRGLPRLRGDVREPPATPRRARARRDRHRRHARLDRGPPRRGEVRRPARALPARARALHAGPVRAQPDAHGPLRDGARRGGRAGPRRGPGTPPAAHGGQRGDRRPLHARGLLRRQGRDVRRRRRPHGGRRRGADLPARWHRGAPRAAAGHAARARPL</sequence>
<name>A0A6J4TW15_9ACTN</name>
<feature type="region of interest" description="Disordered" evidence="1">
    <location>
        <begin position="56"/>
        <end position="219"/>
    </location>
</feature>
<feature type="compositionally biased region" description="Basic residues" evidence="1">
    <location>
        <begin position="168"/>
        <end position="192"/>
    </location>
</feature>
<proteinExistence type="predicted"/>
<feature type="region of interest" description="Disordered" evidence="1">
    <location>
        <begin position="1"/>
        <end position="27"/>
    </location>
</feature>
<feature type="compositionally biased region" description="Low complexity" evidence="1">
    <location>
        <begin position="148"/>
        <end position="159"/>
    </location>
</feature>
<feature type="non-terminal residue" evidence="2">
    <location>
        <position position="219"/>
    </location>
</feature>
<dbReference type="AlphaFoldDB" id="A0A6J4TW15"/>
<feature type="non-terminal residue" evidence="2">
    <location>
        <position position="1"/>
    </location>
</feature>
<gene>
    <name evidence="2" type="ORF">AVDCRST_MAG30-4046</name>
</gene>
<organism evidence="2">
    <name type="scientific">uncultured Solirubrobacteraceae bacterium</name>
    <dbReference type="NCBI Taxonomy" id="1162706"/>
    <lineage>
        <taxon>Bacteria</taxon>
        <taxon>Bacillati</taxon>
        <taxon>Actinomycetota</taxon>
        <taxon>Thermoleophilia</taxon>
        <taxon>Solirubrobacterales</taxon>
        <taxon>Solirubrobacteraceae</taxon>
        <taxon>environmental samples</taxon>
    </lineage>
</organism>
<accession>A0A6J4TW15</accession>
<feature type="compositionally biased region" description="Basic residues" evidence="1">
    <location>
        <begin position="81"/>
        <end position="95"/>
    </location>
</feature>
<evidence type="ECO:0000256" key="1">
    <source>
        <dbReference type="SAM" id="MobiDB-lite"/>
    </source>
</evidence>
<feature type="compositionally biased region" description="Basic and acidic residues" evidence="1">
    <location>
        <begin position="96"/>
        <end position="108"/>
    </location>
</feature>